<protein>
    <submittedName>
        <fullName evidence="2">Uncharacterized protein</fullName>
    </submittedName>
</protein>
<feature type="compositionally biased region" description="Basic and acidic residues" evidence="1">
    <location>
        <begin position="51"/>
        <end position="82"/>
    </location>
</feature>
<reference evidence="2" key="1">
    <citation type="journal article" date="2020" name="Stud. Mycol.">
        <title>101 Dothideomycetes genomes: a test case for predicting lifestyles and emergence of pathogens.</title>
        <authorList>
            <person name="Haridas S."/>
            <person name="Albert R."/>
            <person name="Binder M."/>
            <person name="Bloem J."/>
            <person name="Labutti K."/>
            <person name="Salamov A."/>
            <person name="Andreopoulos B."/>
            <person name="Baker S."/>
            <person name="Barry K."/>
            <person name="Bills G."/>
            <person name="Bluhm B."/>
            <person name="Cannon C."/>
            <person name="Castanera R."/>
            <person name="Culley D."/>
            <person name="Daum C."/>
            <person name="Ezra D."/>
            <person name="Gonzalez J."/>
            <person name="Henrissat B."/>
            <person name="Kuo A."/>
            <person name="Liang C."/>
            <person name="Lipzen A."/>
            <person name="Lutzoni F."/>
            <person name="Magnuson J."/>
            <person name="Mondo S."/>
            <person name="Nolan M."/>
            <person name="Ohm R."/>
            <person name="Pangilinan J."/>
            <person name="Park H.-J."/>
            <person name="Ramirez L."/>
            <person name="Alfaro M."/>
            <person name="Sun H."/>
            <person name="Tritt A."/>
            <person name="Yoshinaga Y."/>
            <person name="Zwiers L.-H."/>
            <person name="Turgeon B."/>
            <person name="Goodwin S."/>
            <person name="Spatafora J."/>
            <person name="Crous P."/>
            <person name="Grigoriev I."/>
        </authorList>
    </citation>
    <scope>NUCLEOTIDE SEQUENCE</scope>
    <source>
        <strain evidence="2">CBS 109.77</strain>
    </source>
</reference>
<evidence type="ECO:0000256" key="1">
    <source>
        <dbReference type="SAM" id="MobiDB-lite"/>
    </source>
</evidence>
<dbReference type="Proteomes" id="UP000799757">
    <property type="component" value="Unassembled WGS sequence"/>
</dbReference>
<dbReference type="OrthoDB" id="3789027at2759"/>
<evidence type="ECO:0000313" key="2">
    <source>
        <dbReference type="EMBL" id="KAF2790927.1"/>
    </source>
</evidence>
<dbReference type="EMBL" id="MU002047">
    <property type="protein sequence ID" value="KAF2790927.1"/>
    <property type="molecule type" value="Genomic_DNA"/>
</dbReference>
<organism evidence="2 3">
    <name type="scientific">Melanomma pulvis-pyrius CBS 109.77</name>
    <dbReference type="NCBI Taxonomy" id="1314802"/>
    <lineage>
        <taxon>Eukaryota</taxon>
        <taxon>Fungi</taxon>
        <taxon>Dikarya</taxon>
        <taxon>Ascomycota</taxon>
        <taxon>Pezizomycotina</taxon>
        <taxon>Dothideomycetes</taxon>
        <taxon>Pleosporomycetidae</taxon>
        <taxon>Pleosporales</taxon>
        <taxon>Melanommataceae</taxon>
        <taxon>Melanomma</taxon>
    </lineage>
</organism>
<gene>
    <name evidence="2" type="ORF">K505DRAFT_250127</name>
</gene>
<dbReference type="AlphaFoldDB" id="A0A6A6X4T8"/>
<keyword evidence="3" id="KW-1185">Reference proteome</keyword>
<proteinExistence type="predicted"/>
<feature type="region of interest" description="Disordered" evidence="1">
    <location>
        <begin position="1"/>
        <end position="24"/>
    </location>
</feature>
<evidence type="ECO:0000313" key="3">
    <source>
        <dbReference type="Proteomes" id="UP000799757"/>
    </source>
</evidence>
<feature type="region of interest" description="Disordered" evidence="1">
    <location>
        <begin position="42"/>
        <end position="82"/>
    </location>
</feature>
<feature type="non-terminal residue" evidence="2">
    <location>
        <position position="82"/>
    </location>
</feature>
<accession>A0A6A6X4T8</accession>
<name>A0A6A6X4T8_9PLEO</name>
<sequence>MASLLAPIPHDPSARNQPYEFSKPPVSRTLLNLDCSADLTSYSRSLGPSVPDRKTAINNEDVRAHIEDRRDHILRSRESSQR</sequence>